<dbReference type="Pfam" id="PF11680">
    <property type="entry name" value="DUF3276"/>
    <property type="match status" value="1"/>
</dbReference>
<dbReference type="Gene3D" id="3.10.450.700">
    <property type="match status" value="1"/>
</dbReference>
<keyword evidence="2" id="KW-0238">DNA-binding</keyword>
<dbReference type="EMBL" id="CACVAQ010000464">
    <property type="protein sequence ID" value="CAA6829113.1"/>
    <property type="molecule type" value="Genomic_DNA"/>
</dbReference>
<evidence type="ECO:0008006" key="5">
    <source>
        <dbReference type="Google" id="ProtNLM"/>
    </source>
</evidence>
<reference evidence="4" key="1">
    <citation type="submission" date="2020-01" db="EMBL/GenBank/DDBJ databases">
        <authorList>
            <person name="Meier V. D."/>
            <person name="Meier V D."/>
        </authorList>
    </citation>
    <scope>NUCLEOTIDE SEQUENCE</scope>
    <source>
        <strain evidence="4">HLG_WM_MAG_10</strain>
    </source>
</reference>
<organism evidence="4">
    <name type="scientific">uncultured Aureispira sp</name>
    <dbReference type="NCBI Taxonomy" id="1331704"/>
    <lineage>
        <taxon>Bacteria</taxon>
        <taxon>Pseudomonadati</taxon>
        <taxon>Bacteroidota</taxon>
        <taxon>Saprospiria</taxon>
        <taxon>Saprospirales</taxon>
        <taxon>Saprospiraceae</taxon>
        <taxon>Aureispira</taxon>
        <taxon>environmental samples</taxon>
    </lineage>
</organism>
<protein>
    <recommendedName>
        <fullName evidence="5">DNA-binding protein</fullName>
    </recommendedName>
</protein>
<gene>
    <name evidence="4" type="ORF">HELGO_WM58061</name>
</gene>
<comment type="similarity">
    <text evidence="1">Belongs to the PUR DNA-binding protein family.</text>
</comment>
<evidence type="ECO:0000256" key="1">
    <source>
        <dbReference type="ARBA" id="ARBA00009251"/>
    </source>
</evidence>
<dbReference type="GO" id="GO:0000977">
    <property type="term" value="F:RNA polymerase II transcription regulatory region sequence-specific DNA binding"/>
    <property type="evidence" value="ECO:0007669"/>
    <property type="project" value="InterPro"/>
</dbReference>
<dbReference type="GO" id="GO:0032422">
    <property type="term" value="F:purine-rich negative regulatory element binding"/>
    <property type="evidence" value="ECO:0007669"/>
    <property type="project" value="InterPro"/>
</dbReference>
<feature type="compositionally biased region" description="Basic and acidic residues" evidence="3">
    <location>
        <begin position="114"/>
        <end position="131"/>
    </location>
</feature>
<proteinExistence type="inferred from homology"/>
<dbReference type="InterPro" id="IPR006628">
    <property type="entry name" value="PUR-bd_fam"/>
</dbReference>
<evidence type="ECO:0000313" key="4">
    <source>
        <dbReference type="EMBL" id="CAA6829113.1"/>
    </source>
</evidence>
<feature type="compositionally biased region" description="Acidic residues" evidence="3">
    <location>
        <begin position="132"/>
        <end position="145"/>
    </location>
</feature>
<feature type="region of interest" description="Disordered" evidence="3">
    <location>
        <begin position="98"/>
        <end position="145"/>
    </location>
</feature>
<evidence type="ECO:0000256" key="2">
    <source>
        <dbReference type="ARBA" id="ARBA00023125"/>
    </source>
</evidence>
<name>A0A6S6UM73_9BACT</name>
<dbReference type="SMART" id="SM00712">
    <property type="entry name" value="PUR"/>
    <property type="match status" value="1"/>
</dbReference>
<evidence type="ECO:0000256" key="3">
    <source>
        <dbReference type="SAM" id="MobiDB-lite"/>
    </source>
</evidence>
<sequence>MGFDNKDSRFESVYSQKVKAGKRRTYFFDVRKTKGADYYVTITESTRRFEDDSYSRHKIFLYKEDFNRFVESLVDVVDHIKTDLLPDYDYDEFTRRHEEREKEYEENNNYNNTKDTKTETIDASEESKESEVVDDEDDDGEVGEW</sequence>
<dbReference type="AlphaFoldDB" id="A0A6S6UM73"/>
<accession>A0A6S6UM73</accession>